<keyword evidence="6 9" id="KW-1133">Transmembrane helix</keyword>
<evidence type="ECO:0000256" key="4">
    <source>
        <dbReference type="ARBA" id="ARBA00022692"/>
    </source>
</evidence>
<feature type="transmembrane region" description="Helical" evidence="9">
    <location>
        <begin position="27"/>
        <end position="47"/>
    </location>
</feature>
<comment type="subcellular location">
    <subcellularLocation>
        <location evidence="1">Endoplasmic reticulum membrane</location>
        <topology evidence="1">Multi-pass membrane protein</topology>
    </subcellularLocation>
</comment>
<evidence type="ECO:0000256" key="6">
    <source>
        <dbReference type="ARBA" id="ARBA00022989"/>
    </source>
</evidence>
<evidence type="ECO:0000313" key="11">
    <source>
        <dbReference type="Proteomes" id="UP000028045"/>
    </source>
</evidence>
<feature type="transmembrane region" description="Helical" evidence="9">
    <location>
        <begin position="53"/>
        <end position="72"/>
    </location>
</feature>
<dbReference type="Proteomes" id="UP000028045">
    <property type="component" value="Unassembled WGS sequence"/>
</dbReference>
<dbReference type="GO" id="GO:0006465">
    <property type="term" value="P:signal peptide processing"/>
    <property type="evidence" value="ECO:0007669"/>
    <property type="project" value="InterPro"/>
</dbReference>
<sequence length="96" mass="10510">MAEEILDSLRDIVEGQIDFDGQRRAEVVATILLAVTGLLAFNIGYTLQDIQKAVYVGLGGTLVTFLVAVPAWPMWRKNPIKWLPAGSGLTKGIRIE</sequence>
<comment type="similarity">
    <text evidence="2">Belongs to the SPCS1 family.</text>
</comment>
<evidence type="ECO:0000256" key="9">
    <source>
        <dbReference type="SAM" id="Phobius"/>
    </source>
</evidence>
<dbReference type="PANTHER" id="PTHR13202">
    <property type="entry name" value="MICROSOMAL SIGNAL PEPTIDASE 12 KDA SUBUNIT"/>
    <property type="match status" value="1"/>
</dbReference>
<evidence type="ECO:0000256" key="1">
    <source>
        <dbReference type="ARBA" id="ARBA00004477"/>
    </source>
</evidence>
<keyword evidence="7 9" id="KW-0472">Membrane</keyword>
<dbReference type="GO" id="GO:0045047">
    <property type="term" value="P:protein targeting to ER"/>
    <property type="evidence" value="ECO:0007669"/>
    <property type="project" value="TreeGrafter"/>
</dbReference>
<keyword evidence="11" id="KW-1185">Reference proteome</keyword>
<dbReference type="Pfam" id="PF06645">
    <property type="entry name" value="SPC12"/>
    <property type="match status" value="1"/>
</dbReference>
<dbReference type="GO" id="GO:0005787">
    <property type="term" value="C:signal peptidase complex"/>
    <property type="evidence" value="ECO:0007669"/>
    <property type="project" value="InterPro"/>
</dbReference>
<keyword evidence="5" id="KW-0256">Endoplasmic reticulum</keyword>
<dbReference type="EMBL" id="KL648624">
    <property type="protein sequence ID" value="KEY67312.1"/>
    <property type="molecule type" value="Genomic_DNA"/>
</dbReference>
<evidence type="ECO:0000256" key="2">
    <source>
        <dbReference type="ARBA" id="ARBA00005245"/>
    </source>
</evidence>
<reference evidence="10 11" key="1">
    <citation type="journal article" date="2014" name="BMC Genomics">
        <title>Comparative genome sequencing reveals chemotype-specific gene clusters in the toxigenic black mold Stachybotrys.</title>
        <authorList>
            <person name="Semeiks J."/>
            <person name="Borek D."/>
            <person name="Otwinowski Z."/>
            <person name="Grishin N.V."/>
        </authorList>
    </citation>
    <scope>NUCLEOTIDE SEQUENCE [LARGE SCALE GENOMIC DNA]</scope>
    <source>
        <strain evidence="11">CBS 109288 / IBT 7711</strain>
    </source>
</reference>
<keyword evidence="4 9" id="KW-0812">Transmembrane</keyword>
<dbReference type="OrthoDB" id="263893at2759"/>
<dbReference type="InterPro" id="IPR009542">
    <property type="entry name" value="Spc1/SPCS1"/>
</dbReference>
<name>A0A084APT3_STACB</name>
<dbReference type="AlphaFoldDB" id="A0A084APT3"/>
<protein>
    <recommendedName>
        <fullName evidence="3">Signal peptidase complex subunit 1</fullName>
    </recommendedName>
</protein>
<evidence type="ECO:0000256" key="5">
    <source>
        <dbReference type="ARBA" id="ARBA00022824"/>
    </source>
</evidence>
<accession>A0A084APT3</accession>
<evidence type="ECO:0000256" key="3">
    <source>
        <dbReference type="ARBA" id="ARBA00017059"/>
    </source>
</evidence>
<dbReference type="PANTHER" id="PTHR13202:SF0">
    <property type="entry name" value="SIGNAL PEPTIDASE COMPLEX SUBUNIT 1"/>
    <property type="match status" value="1"/>
</dbReference>
<gene>
    <name evidence="10" type="ORF">S7711_04564</name>
</gene>
<proteinExistence type="inferred from homology"/>
<comment type="function">
    <text evidence="8">Component of the signal peptidase complex (SPC) which catalyzes the cleavage of N-terminal signal sequences from nascent proteins as they are translocated into the lumen of the endoplasmic reticulum. Dispensable for SPC enzymatic activity.</text>
</comment>
<organism evidence="10 11">
    <name type="scientific">Stachybotrys chartarum (strain CBS 109288 / IBT 7711)</name>
    <name type="common">Toxic black mold</name>
    <name type="synonym">Stilbospora chartarum</name>
    <dbReference type="NCBI Taxonomy" id="1280523"/>
    <lineage>
        <taxon>Eukaryota</taxon>
        <taxon>Fungi</taxon>
        <taxon>Dikarya</taxon>
        <taxon>Ascomycota</taxon>
        <taxon>Pezizomycotina</taxon>
        <taxon>Sordariomycetes</taxon>
        <taxon>Hypocreomycetidae</taxon>
        <taxon>Hypocreales</taxon>
        <taxon>Stachybotryaceae</taxon>
        <taxon>Stachybotrys</taxon>
    </lineage>
</organism>
<evidence type="ECO:0000256" key="7">
    <source>
        <dbReference type="ARBA" id="ARBA00023136"/>
    </source>
</evidence>
<evidence type="ECO:0000256" key="8">
    <source>
        <dbReference type="ARBA" id="ARBA00045204"/>
    </source>
</evidence>
<evidence type="ECO:0000313" key="10">
    <source>
        <dbReference type="EMBL" id="KEY67312.1"/>
    </source>
</evidence>
<dbReference type="HOGENOM" id="CLU_134505_2_0_1"/>